<dbReference type="PRINTS" id="PR00313">
    <property type="entry name" value="CABNDNGRPT"/>
</dbReference>
<dbReference type="GO" id="GO:0005509">
    <property type="term" value="F:calcium ion binding"/>
    <property type="evidence" value="ECO:0007669"/>
    <property type="project" value="InterPro"/>
</dbReference>
<dbReference type="AlphaFoldDB" id="A0A238KV55"/>
<reference evidence="5 6" key="1">
    <citation type="submission" date="2017-05" db="EMBL/GenBank/DDBJ databases">
        <authorList>
            <person name="Song R."/>
            <person name="Chenine A.L."/>
            <person name="Ruprecht R.M."/>
        </authorList>
    </citation>
    <scope>NUCLEOTIDE SEQUENCE [LARGE SCALE GENOMIC DNA]</scope>
    <source>
        <strain evidence="5 6">CECT 8663</strain>
    </source>
</reference>
<dbReference type="Proteomes" id="UP000220836">
    <property type="component" value="Unassembled WGS sequence"/>
</dbReference>
<dbReference type="SUPFAM" id="SSF51120">
    <property type="entry name" value="beta-Roll"/>
    <property type="match status" value="1"/>
</dbReference>
<name>A0A238KV55_9RHOB</name>
<dbReference type="PANTHER" id="PTHR38340">
    <property type="entry name" value="S-LAYER PROTEIN"/>
    <property type="match status" value="1"/>
</dbReference>
<organism evidence="5 6">
    <name type="scientific">Pelagimonas varians</name>
    <dbReference type="NCBI Taxonomy" id="696760"/>
    <lineage>
        <taxon>Bacteria</taxon>
        <taxon>Pseudomonadati</taxon>
        <taxon>Pseudomonadota</taxon>
        <taxon>Alphaproteobacteria</taxon>
        <taxon>Rhodobacterales</taxon>
        <taxon>Roseobacteraceae</taxon>
        <taxon>Pelagimonas</taxon>
    </lineage>
</organism>
<sequence length="921" mass="97540">MPTQSDAEIGAPVPPVTPAVTFLGESAGFQNTFGMYKIAADGTIFDVQILFANTSATDSGGGLEAGVSRVELDVNAGDELGFFVLPDAYALNDASLFEADRYEFRDWGGGTANIYDDTGPRLYAINEETGESTLVESLWNASSWHMAQSAEAGVLMNVDGADHARGHSQYDGSVTVGFSDVYGGGDGTFDSLLVNINLGTSGASIVDDGIAYGTDQTEQTWIAPVDIGADLPDVPLAVLPRTERPDLSDEEALGEDGGETPATVTFMGEGAWYQSTFGMYKIDDAGMIYDVEILFANASNSGSGGDLIAGESTVEIDAEVGDNLGFFILSDGWRMNNDKSVFEADDYVFRDWGGGEGNIHWSTGLRLFAVDDETGQESLVNARFNAASWHMHHRPEDGIDMNVDNFDHMRGQLKYDGSITVGFEDIRGGGDRDFNDVMFNINLGDSGAVIEDKAIFDGTDQREGGFYTDDRAAAKAKVTFLSETADYKNTLGMYKIAEDGTIEDVQIIFANASKYDSGGELIAGESSVEIDVDASDNLGFFILPDGYKRNSDKSLFEGTSYVLRNEGGDIGNVNSDQGLTLYHVDQETGAETLLHARYDNATYHMSHDNAQGISLNSDGKDHGLGELLDGNKVVLGFEDIQNNGDWDFDDVVVQVELSSTGATVADPNLKTEGEADQSQVGWLFEANDDVFDIQPWRGENDRLNAGEGAELIDAQAGDDLVYGDGSDNMLLGSQGNDVLLGHDGDDTLDGGSGLDHLNGGNGADMLVGAGGKDLLWGQLGTDTLDGGLGDDKLWGGAGADALLGGEGDDRLYGGAGADRLNGNGGSNSLFGGADSDVFVFDATGQSGGFQVINDLDLTGTDRDTIDVSALGLLAAGQTAAHWLEQNTAQEGDDLTLNLNGTALVIANFDAALQDLESAMIF</sequence>
<accession>A0A238KV55</accession>
<dbReference type="PROSITE" id="PS00330">
    <property type="entry name" value="HEMOLYSIN_CALCIUM"/>
    <property type="match status" value="1"/>
</dbReference>
<gene>
    <name evidence="5" type="primary">apxIA</name>
    <name evidence="5" type="ORF">PEV8663_03146</name>
</gene>
<feature type="domain" description="DUF4114" evidence="4">
    <location>
        <begin position="614"/>
        <end position="657"/>
    </location>
</feature>
<dbReference type="EMBL" id="FXYH01000012">
    <property type="protein sequence ID" value="SMX45916.1"/>
    <property type="molecule type" value="Genomic_DNA"/>
</dbReference>
<evidence type="ECO:0000256" key="3">
    <source>
        <dbReference type="SAM" id="MobiDB-lite"/>
    </source>
</evidence>
<dbReference type="Gene3D" id="2.150.10.10">
    <property type="entry name" value="Serralysin-like metalloprotease, C-terminal"/>
    <property type="match status" value="2"/>
</dbReference>
<feature type="domain" description="DUF4114" evidence="4">
    <location>
        <begin position="401"/>
        <end position="442"/>
    </location>
</feature>
<keyword evidence="6" id="KW-1185">Reference proteome</keyword>
<keyword evidence="2" id="KW-0964">Secreted</keyword>
<protein>
    <submittedName>
        <fullName evidence="5">RTX-I toxin determinant A from serotypes 1/9</fullName>
    </submittedName>
</protein>
<dbReference type="RefSeq" id="WP_170125817.1">
    <property type="nucleotide sequence ID" value="NZ_FXYH01000012.1"/>
</dbReference>
<proteinExistence type="predicted"/>
<dbReference type="InterPro" id="IPR050557">
    <property type="entry name" value="RTX_toxin/Mannuronan_C5-epim"/>
</dbReference>
<dbReference type="InterPro" id="IPR018511">
    <property type="entry name" value="Hemolysin-typ_Ca-bd_CS"/>
</dbReference>
<dbReference type="Pfam" id="PF00353">
    <property type="entry name" value="HemolysinCabind"/>
    <property type="match status" value="2"/>
</dbReference>
<evidence type="ECO:0000256" key="2">
    <source>
        <dbReference type="ARBA" id="ARBA00022525"/>
    </source>
</evidence>
<evidence type="ECO:0000256" key="1">
    <source>
        <dbReference type="ARBA" id="ARBA00004613"/>
    </source>
</evidence>
<dbReference type="Pfam" id="PF13448">
    <property type="entry name" value="DUF4114"/>
    <property type="match status" value="2"/>
</dbReference>
<feature type="compositionally biased region" description="Acidic residues" evidence="3">
    <location>
        <begin position="248"/>
        <end position="258"/>
    </location>
</feature>
<dbReference type="InterPro" id="IPR001343">
    <property type="entry name" value="Hemolysn_Ca-bd"/>
</dbReference>
<dbReference type="PANTHER" id="PTHR38340:SF1">
    <property type="entry name" value="S-LAYER PROTEIN"/>
    <property type="match status" value="1"/>
</dbReference>
<evidence type="ECO:0000313" key="6">
    <source>
        <dbReference type="Proteomes" id="UP000220836"/>
    </source>
</evidence>
<dbReference type="GO" id="GO:0005576">
    <property type="term" value="C:extracellular region"/>
    <property type="evidence" value="ECO:0007669"/>
    <property type="project" value="UniProtKB-SubCell"/>
</dbReference>
<comment type="subcellular location">
    <subcellularLocation>
        <location evidence="1">Secreted</location>
    </subcellularLocation>
</comment>
<feature type="region of interest" description="Disordered" evidence="3">
    <location>
        <begin position="242"/>
        <end position="261"/>
    </location>
</feature>
<dbReference type="InterPro" id="IPR025193">
    <property type="entry name" value="DUF4114"/>
</dbReference>
<evidence type="ECO:0000313" key="5">
    <source>
        <dbReference type="EMBL" id="SMX45916.1"/>
    </source>
</evidence>
<dbReference type="InterPro" id="IPR011049">
    <property type="entry name" value="Serralysin-like_metalloprot_C"/>
</dbReference>
<evidence type="ECO:0000259" key="4">
    <source>
        <dbReference type="Pfam" id="PF13448"/>
    </source>
</evidence>